<dbReference type="KEGG" id="sdyn:Mal52_40320"/>
<reference evidence="3 4" key="1">
    <citation type="submission" date="2019-02" db="EMBL/GenBank/DDBJ databases">
        <title>Deep-cultivation of Planctomycetes and their phenomic and genomic characterization uncovers novel biology.</title>
        <authorList>
            <person name="Wiegand S."/>
            <person name="Jogler M."/>
            <person name="Boedeker C."/>
            <person name="Pinto D."/>
            <person name="Vollmers J."/>
            <person name="Rivas-Marin E."/>
            <person name="Kohn T."/>
            <person name="Peeters S.H."/>
            <person name="Heuer A."/>
            <person name="Rast P."/>
            <person name="Oberbeckmann S."/>
            <person name="Bunk B."/>
            <person name="Jeske O."/>
            <person name="Meyerdierks A."/>
            <person name="Storesund J.E."/>
            <person name="Kallscheuer N."/>
            <person name="Luecker S."/>
            <person name="Lage O.M."/>
            <person name="Pohl T."/>
            <person name="Merkel B.J."/>
            <person name="Hornburger P."/>
            <person name="Mueller R.-W."/>
            <person name="Bruemmer F."/>
            <person name="Labrenz M."/>
            <person name="Spormann A.M."/>
            <person name="Op den Camp H."/>
            <person name="Overmann J."/>
            <person name="Amann R."/>
            <person name="Jetten M.S.M."/>
            <person name="Mascher T."/>
            <person name="Medema M.H."/>
            <person name="Devos D.P."/>
            <person name="Kaster A.-K."/>
            <person name="Ovreas L."/>
            <person name="Rohde M."/>
            <person name="Galperin M.Y."/>
            <person name="Jogler C."/>
        </authorList>
    </citation>
    <scope>NUCLEOTIDE SEQUENCE [LARGE SCALE GENOMIC DNA]</scope>
    <source>
        <strain evidence="3 4">Mal52</strain>
    </source>
</reference>
<dbReference type="PROSITE" id="PS51257">
    <property type="entry name" value="PROKAR_LIPOPROTEIN"/>
    <property type="match status" value="1"/>
</dbReference>
<protein>
    <recommendedName>
        <fullName evidence="5">Lipoprotein</fullName>
    </recommendedName>
</protein>
<feature type="region of interest" description="Disordered" evidence="1">
    <location>
        <begin position="42"/>
        <end position="75"/>
    </location>
</feature>
<feature type="chain" id="PRO_5022003742" description="Lipoprotein" evidence="2">
    <location>
        <begin position="29"/>
        <end position="217"/>
    </location>
</feature>
<evidence type="ECO:0000313" key="3">
    <source>
        <dbReference type="EMBL" id="QDU45538.1"/>
    </source>
</evidence>
<dbReference type="Proteomes" id="UP000319383">
    <property type="component" value="Chromosome"/>
</dbReference>
<name>A0A517ZSS8_9PLAN</name>
<dbReference type="AlphaFoldDB" id="A0A517ZSS8"/>
<feature type="compositionally biased region" description="Basic and acidic residues" evidence="1">
    <location>
        <begin position="43"/>
        <end position="62"/>
    </location>
</feature>
<evidence type="ECO:0008006" key="5">
    <source>
        <dbReference type="Google" id="ProtNLM"/>
    </source>
</evidence>
<feature type="signal peptide" evidence="2">
    <location>
        <begin position="1"/>
        <end position="28"/>
    </location>
</feature>
<gene>
    <name evidence="3" type="ORF">Mal52_40320</name>
</gene>
<proteinExistence type="predicted"/>
<keyword evidence="2" id="KW-0732">Signal</keyword>
<keyword evidence="4" id="KW-1185">Reference proteome</keyword>
<evidence type="ECO:0000256" key="2">
    <source>
        <dbReference type="SAM" id="SignalP"/>
    </source>
</evidence>
<evidence type="ECO:0000256" key="1">
    <source>
        <dbReference type="SAM" id="MobiDB-lite"/>
    </source>
</evidence>
<organism evidence="3 4">
    <name type="scientific">Symmachiella dynata</name>
    <dbReference type="NCBI Taxonomy" id="2527995"/>
    <lineage>
        <taxon>Bacteria</taxon>
        <taxon>Pseudomonadati</taxon>
        <taxon>Planctomycetota</taxon>
        <taxon>Planctomycetia</taxon>
        <taxon>Planctomycetales</taxon>
        <taxon>Planctomycetaceae</taxon>
        <taxon>Symmachiella</taxon>
    </lineage>
</organism>
<dbReference type="EMBL" id="CP036276">
    <property type="protein sequence ID" value="QDU45538.1"/>
    <property type="molecule type" value="Genomic_DNA"/>
</dbReference>
<dbReference type="RefSeq" id="WP_145378001.1">
    <property type="nucleotide sequence ID" value="NZ_CP036276.1"/>
</dbReference>
<accession>A0A517ZSS8</accession>
<sequence length="217" mass="23895" precursor="true">MSKFPSTIKRPVRLLALCALFLILAACADLATLRMVNQVSASEKADAVRQNRNPADKLEEGVPHPVQEAGSKTDNKKVRVPRAAECLVGRAQVESVKGEEHTFRITIINISKRDVVMAIGPAEPNEGPGLALEPGVVYLAIDKGERHSLSGIFRLGANWKSTTKLKPGERTEFTVMFKEEPLRYLRLSPSAIKAIQLRCYDSLGGTVEGDLFFPIWK</sequence>
<evidence type="ECO:0000313" key="4">
    <source>
        <dbReference type="Proteomes" id="UP000319383"/>
    </source>
</evidence>